<feature type="transmembrane region" description="Helical" evidence="1">
    <location>
        <begin position="48"/>
        <end position="65"/>
    </location>
</feature>
<dbReference type="Proteomes" id="UP000199403">
    <property type="component" value="Unassembled WGS sequence"/>
</dbReference>
<feature type="transmembrane region" description="Helical" evidence="1">
    <location>
        <begin position="135"/>
        <end position="153"/>
    </location>
</feature>
<feature type="transmembrane region" description="Helical" evidence="1">
    <location>
        <begin position="219"/>
        <end position="238"/>
    </location>
</feature>
<feature type="transmembrane region" description="Helical" evidence="1">
    <location>
        <begin position="105"/>
        <end position="123"/>
    </location>
</feature>
<feature type="transmembrane region" description="Helical" evidence="1">
    <location>
        <begin position="12"/>
        <end position="28"/>
    </location>
</feature>
<keyword evidence="1" id="KW-0812">Transmembrane</keyword>
<keyword evidence="1" id="KW-0472">Membrane</keyword>
<gene>
    <name evidence="3" type="ORF">SAMN05192553_101737</name>
</gene>
<dbReference type="OrthoDB" id="161212at2"/>
<proteinExistence type="predicted"/>
<evidence type="ECO:0000259" key="2">
    <source>
        <dbReference type="Pfam" id="PF02517"/>
    </source>
</evidence>
<evidence type="ECO:0000313" key="3">
    <source>
        <dbReference type="EMBL" id="SEI89438.1"/>
    </source>
</evidence>
<keyword evidence="4" id="KW-1185">Reference proteome</keyword>
<dbReference type="EMBL" id="FNZH01000001">
    <property type="protein sequence ID" value="SEI89438.1"/>
    <property type="molecule type" value="Genomic_DNA"/>
</dbReference>
<name>A0A1H6UAM1_9BACT</name>
<feature type="transmembrane region" description="Helical" evidence="1">
    <location>
        <begin position="160"/>
        <end position="183"/>
    </location>
</feature>
<feature type="transmembrane region" description="Helical" evidence="1">
    <location>
        <begin position="189"/>
        <end position="207"/>
    </location>
</feature>
<evidence type="ECO:0000313" key="4">
    <source>
        <dbReference type="Proteomes" id="UP000199403"/>
    </source>
</evidence>
<sequence>MRFNQYTVQSYLLFAGVTVLTFLLPLIGRWVEGITILSSLPEMVNRHLMYQPITLLICMGFLSLLRTRRPTIFNAYFQKGNIAAAITPVPALSINPKPGRNWLHVGRDFALVISVVTAIIIYLQVMRGEGMNYDLLWKILPFSLVFSVTNSFIEESITRVGVIVALKGVISEGCLPFISAAIFGGVHYWGSPGGIAGVLAAGFLGWLLTKSILETKGIFWAWLIHFLQDVIILTGTFMRV</sequence>
<protein>
    <recommendedName>
        <fullName evidence="2">CAAX prenyl protease 2/Lysostaphin resistance protein A-like domain-containing protein</fullName>
    </recommendedName>
</protein>
<dbReference type="Pfam" id="PF02517">
    <property type="entry name" value="Rce1-like"/>
    <property type="match status" value="1"/>
</dbReference>
<dbReference type="GO" id="GO:0080120">
    <property type="term" value="P:CAAX-box protein maturation"/>
    <property type="evidence" value="ECO:0007669"/>
    <property type="project" value="UniProtKB-ARBA"/>
</dbReference>
<dbReference type="RefSeq" id="WP_092169554.1">
    <property type="nucleotide sequence ID" value="NZ_FNZH01000001.1"/>
</dbReference>
<dbReference type="AlphaFoldDB" id="A0A1H6UAM1"/>
<accession>A0A1H6UAM1</accession>
<dbReference type="GO" id="GO:0004175">
    <property type="term" value="F:endopeptidase activity"/>
    <property type="evidence" value="ECO:0007669"/>
    <property type="project" value="UniProtKB-ARBA"/>
</dbReference>
<feature type="domain" description="CAAX prenyl protease 2/Lysostaphin resistance protein A-like" evidence="2">
    <location>
        <begin position="138"/>
        <end position="230"/>
    </location>
</feature>
<dbReference type="InterPro" id="IPR003675">
    <property type="entry name" value="Rce1/LyrA-like_dom"/>
</dbReference>
<reference evidence="4" key="1">
    <citation type="submission" date="2016-10" db="EMBL/GenBank/DDBJ databases">
        <authorList>
            <person name="Varghese N."/>
            <person name="Submissions S."/>
        </authorList>
    </citation>
    <scope>NUCLEOTIDE SEQUENCE [LARGE SCALE GENOMIC DNA]</scope>
    <source>
        <strain evidence="4">IBRC-M 10761</strain>
    </source>
</reference>
<evidence type="ECO:0000256" key="1">
    <source>
        <dbReference type="SAM" id="Phobius"/>
    </source>
</evidence>
<organism evidence="3 4">
    <name type="scientific">Cyclobacterium xiamenense</name>
    <dbReference type="NCBI Taxonomy" id="1297121"/>
    <lineage>
        <taxon>Bacteria</taxon>
        <taxon>Pseudomonadati</taxon>
        <taxon>Bacteroidota</taxon>
        <taxon>Cytophagia</taxon>
        <taxon>Cytophagales</taxon>
        <taxon>Cyclobacteriaceae</taxon>
        <taxon>Cyclobacterium</taxon>
    </lineage>
</organism>
<dbReference type="STRING" id="1416801.SAMN05192553_101737"/>
<keyword evidence="1" id="KW-1133">Transmembrane helix</keyword>